<proteinExistence type="inferred from homology"/>
<reference evidence="4" key="1">
    <citation type="submission" date="2012-09" db="EMBL/GenBank/DDBJ databases">
        <authorList>
            <person name="Martin A.A."/>
        </authorList>
    </citation>
    <scope>NUCLEOTIDE SEQUENCE</scope>
</reference>
<dbReference type="GO" id="GO:1990116">
    <property type="term" value="P:ribosome-associated ubiquitin-dependent protein catabolic process"/>
    <property type="evidence" value="ECO:0007669"/>
    <property type="project" value="UniProtKB-UniRule"/>
</dbReference>
<evidence type="ECO:0000313" key="5">
    <source>
        <dbReference type="WBParaSite" id="ACAC_0001222801-mRNA-1"/>
    </source>
</evidence>
<dbReference type="PANTHER" id="PTHR12389">
    <property type="entry name" value="ZINC FINGER PROTEIN 294"/>
    <property type="match status" value="1"/>
</dbReference>
<evidence type="ECO:0000259" key="2">
    <source>
        <dbReference type="Pfam" id="PF22958"/>
    </source>
</evidence>
<dbReference type="EC" id="2.3.2.27" evidence="1"/>
<dbReference type="Pfam" id="PF24618">
    <property type="entry name" value="LTN1_E3_ligase_5th"/>
    <property type="match status" value="1"/>
</dbReference>
<dbReference type="STRING" id="6313.A0A158PCB1"/>
<comment type="subunit">
    <text evidence="1">Component of the ribosome quality control complex (RQC).</text>
</comment>
<dbReference type="InterPro" id="IPR039795">
    <property type="entry name" value="LTN1/Rkr1"/>
</dbReference>
<feature type="domain" description="E3 ubiquitin-protein ligase listerin N-terminal" evidence="2">
    <location>
        <begin position="88"/>
        <end position="372"/>
    </location>
</feature>
<protein>
    <recommendedName>
        <fullName evidence="1">E3 ubiquitin-protein ligase listerin</fullName>
        <ecNumber evidence="1">2.3.2.27</ecNumber>
    </recommendedName>
    <alternativeName>
        <fullName evidence="1">RING-type E3 ubiquitin transferase listerin</fullName>
    </alternativeName>
</protein>
<keyword evidence="4" id="KW-1185">Reference proteome</keyword>
<dbReference type="InterPro" id="IPR011989">
    <property type="entry name" value="ARM-like"/>
</dbReference>
<dbReference type="GO" id="GO:1990112">
    <property type="term" value="C:RQC complex"/>
    <property type="evidence" value="ECO:0007669"/>
    <property type="project" value="UniProtKB-UniRule"/>
</dbReference>
<name>A0A158PCB1_ANGCA</name>
<accession>A0A158PCB1</accession>
<dbReference type="Pfam" id="PF22958">
    <property type="entry name" value="Ltn1_1st"/>
    <property type="match status" value="1"/>
</dbReference>
<dbReference type="Gene3D" id="1.25.10.10">
    <property type="entry name" value="Leucine-rich Repeat Variant"/>
    <property type="match status" value="1"/>
</dbReference>
<evidence type="ECO:0000256" key="1">
    <source>
        <dbReference type="RuleBase" id="RU367090"/>
    </source>
</evidence>
<comment type="similarity">
    <text evidence="1">Belongs to the LTN1 family.</text>
</comment>
<dbReference type="GO" id="GO:0043023">
    <property type="term" value="F:ribosomal large subunit binding"/>
    <property type="evidence" value="ECO:0007669"/>
    <property type="project" value="TreeGrafter"/>
</dbReference>
<dbReference type="InterPro" id="IPR054476">
    <property type="entry name" value="Ltn1_N"/>
</dbReference>
<dbReference type="UniPathway" id="UPA00143"/>
<dbReference type="GO" id="GO:0061630">
    <property type="term" value="F:ubiquitin protein ligase activity"/>
    <property type="evidence" value="ECO:0007669"/>
    <property type="project" value="UniProtKB-UniRule"/>
</dbReference>
<dbReference type="SUPFAM" id="SSF48371">
    <property type="entry name" value="ARM repeat"/>
    <property type="match status" value="1"/>
</dbReference>
<dbReference type="GO" id="GO:0016567">
    <property type="term" value="P:protein ubiquitination"/>
    <property type="evidence" value="ECO:0007669"/>
    <property type="project" value="UniProtKB-UniPathway"/>
</dbReference>
<dbReference type="AlphaFoldDB" id="A0A158PCB1"/>
<dbReference type="GO" id="GO:0008270">
    <property type="term" value="F:zinc ion binding"/>
    <property type="evidence" value="ECO:0007669"/>
    <property type="project" value="UniProtKB-KW"/>
</dbReference>
<dbReference type="PANTHER" id="PTHR12389:SF0">
    <property type="entry name" value="E3 UBIQUITIN-PROTEIN LIGASE LISTERIN"/>
    <property type="match status" value="1"/>
</dbReference>
<evidence type="ECO:0000313" key="4">
    <source>
        <dbReference type="Proteomes" id="UP000035642"/>
    </source>
</evidence>
<dbReference type="Proteomes" id="UP000035642">
    <property type="component" value="Unassembled WGS sequence"/>
</dbReference>
<dbReference type="GO" id="GO:0005829">
    <property type="term" value="C:cytosol"/>
    <property type="evidence" value="ECO:0007669"/>
    <property type="project" value="UniProtKB-UniRule"/>
</dbReference>
<keyword evidence="1" id="KW-0479">Metal-binding</keyword>
<keyword evidence="1" id="KW-0863">Zinc-finger</keyword>
<evidence type="ECO:0000259" key="3">
    <source>
        <dbReference type="Pfam" id="PF24618"/>
    </source>
</evidence>
<comment type="pathway">
    <text evidence="1">Protein modification; protein ubiquitination.</text>
</comment>
<reference evidence="5" key="2">
    <citation type="submission" date="2016-04" db="UniProtKB">
        <authorList>
            <consortium name="WormBaseParasite"/>
        </authorList>
    </citation>
    <scope>IDENTIFICATION</scope>
</reference>
<keyword evidence="1" id="KW-0833">Ubl conjugation pathway</keyword>
<dbReference type="GO" id="GO:0072344">
    <property type="term" value="P:rescue of stalled ribosome"/>
    <property type="evidence" value="ECO:0007669"/>
    <property type="project" value="UniProtKB-UniRule"/>
</dbReference>
<sequence>MLNTSPCWYKSRLCNRMEFECISREIRFDLHKVSICYLSSHLMSKPQRRKGNAKRTGRSTGFVGFDSGSSNVFEVAAAAKEGVIFRELDQDIVLILRKLSKKDHQTREKGLRELLSCLKEKGQEMIETCYNHYVAIVDKLVLDGSPTVRLLALRMVSFFISSLKKAAEKQLKFVIPFVLIGACDVSLSVANQAESVLSENFPGDKSTQVISIFALNTVTVAVEIIAGRHTLVQAQKYDSADSPEQRQTRLKTQCLLAIARVAPTASSNAKLKESLENFFKDTVAMKALLKSNSSVKSALLGICIKMADCVPILLSTQLPTWIISNLDSGEASLSTRAFEALILLVSDERFHEKFDINKVVIPKLLSVVRKKGVHWSYVSQFLLPCYALLTSHVAEKSKFVQSFLESFMDNLPFEAEGRMQSWMNSFIECVKYSLSNEELLDNLAYPKLIDLVVRSMEVLQEESSEIQKGFVALLHWILEKDALPMEHMTFLLDSLQLAIVGKLAECGEVLSPILEKPLCLPFIVELLNSLELPNDLSADLSRLVFLSLFRDVKDDEIDLAVSLVARFPPCELVIRNLVSSLVDLPCTENLPTNYSFESLNRAGMICSQLLYADNRFVALLPSHDDLLSMLTTVDTWVSIDVIAQCGLFPDPLFNKTEDQHSESEQLRFVHTCAQRALIYLSIDCEDPAHDVSLAYAGAVAPIVRMLYNTQWRCQPMTNSLTDMVHQWDRVFQSCDERKETQSENSVPLESLAGSALMLFNKFAEIATYQFNNSFDTEWPNFFLPTLSRIVVRWYSLLKPDSKPSFFVRNLVDAVHHIHALPNDLLLKKQLCPELDKLGYDDIHQTLIVHTEDLLLSENSFIRFAALHMLKILSPIMYKQENGQWMEEDKVSSTGPRHVVVPETLARLITGATGWPAACIISDEERVAYCDALLHPVSIVLQQVLARCPEDIRKLCSLFLR</sequence>
<comment type="function">
    <text evidence="1">E3 ubiquitin-protein ligase. Component of the ribosome quality control complex (RQC), a ribosome-associated complex that mediates ubiquitination and extraction of incompletely synthesized nascent chains for proteasomal degradation.</text>
</comment>
<organism evidence="4 5">
    <name type="scientific">Angiostrongylus cantonensis</name>
    <name type="common">Rat lungworm</name>
    <dbReference type="NCBI Taxonomy" id="6313"/>
    <lineage>
        <taxon>Eukaryota</taxon>
        <taxon>Metazoa</taxon>
        <taxon>Ecdysozoa</taxon>
        <taxon>Nematoda</taxon>
        <taxon>Chromadorea</taxon>
        <taxon>Rhabditida</taxon>
        <taxon>Rhabditina</taxon>
        <taxon>Rhabditomorpha</taxon>
        <taxon>Strongyloidea</taxon>
        <taxon>Metastrongylidae</taxon>
        <taxon>Angiostrongylus</taxon>
    </lineage>
</organism>
<dbReference type="InterPro" id="IPR016024">
    <property type="entry name" value="ARM-type_fold"/>
</dbReference>
<keyword evidence="1" id="KW-0808">Transferase</keyword>
<dbReference type="InterPro" id="IPR056241">
    <property type="entry name" value="LTN1_HEAT_5th"/>
</dbReference>
<comment type="catalytic activity">
    <reaction evidence="1">
        <text>S-ubiquitinyl-[E2 ubiquitin-conjugating enzyme]-L-cysteine + [acceptor protein]-L-lysine = [E2 ubiquitin-conjugating enzyme]-L-cysteine + N(6)-ubiquitinyl-[acceptor protein]-L-lysine.</text>
        <dbReference type="EC" id="2.3.2.27"/>
    </reaction>
</comment>
<feature type="domain" description="E3 ubiquitin-protein ligase listerin HEAT-repeats region" evidence="3">
    <location>
        <begin position="730"/>
        <end position="816"/>
    </location>
</feature>
<dbReference type="WBParaSite" id="ACAC_0001222801-mRNA-1">
    <property type="protein sequence ID" value="ACAC_0001222801-mRNA-1"/>
    <property type="gene ID" value="ACAC_0001222801"/>
</dbReference>
<keyword evidence="1" id="KW-0862">Zinc</keyword>